<protein>
    <submittedName>
        <fullName evidence="3">Heptosyltransferase</fullName>
    </submittedName>
</protein>
<proteinExistence type="predicted"/>
<keyword evidence="1" id="KW-0328">Glycosyltransferase</keyword>
<evidence type="ECO:0000256" key="1">
    <source>
        <dbReference type="ARBA" id="ARBA00022676"/>
    </source>
</evidence>
<dbReference type="Gene3D" id="3.40.50.2000">
    <property type="entry name" value="Glycogen Phosphorylase B"/>
    <property type="match status" value="2"/>
</dbReference>
<dbReference type="EMBL" id="JFZZ01000050">
    <property type="protein sequence ID" value="KAK95630.1"/>
    <property type="molecule type" value="Genomic_DNA"/>
</dbReference>
<dbReference type="GO" id="GO:0009244">
    <property type="term" value="P:lipopolysaccharide core region biosynthetic process"/>
    <property type="evidence" value="ECO:0007669"/>
    <property type="project" value="TreeGrafter"/>
</dbReference>
<dbReference type="Pfam" id="PF01075">
    <property type="entry name" value="Glyco_transf_9"/>
    <property type="match status" value="1"/>
</dbReference>
<dbReference type="AlphaFoldDB" id="A0A158M6J4"/>
<dbReference type="SUPFAM" id="SSF53756">
    <property type="entry name" value="UDP-Glycosyltransferase/glycogen phosphorylase"/>
    <property type="match status" value="1"/>
</dbReference>
<sequence>MSLPSLHLLQQTGLPLVICARPWARDLLDGLPKAGFLPMTGKWRSDRATVARHRDGPSRGLLLPDSLSSAAVFRLAGVPSAGYRDDGRSLLLRWPMDKPAQDVHAVQSWYYLTRAALQTWGLPVGAPEAGSSLDLPVTERHRNECEAALAAAGLSHLPFVLIAPTATGLHRGKVKVWPQFDALTRVLQGMGYTVVMCPPASEVEEARRNAPTATLLPPLGLGAFACLTTRARLVICNDSGVSHIAAAAGARELALFGVTRRERTGPWSARAVCLGAEDVWPTLAEVEATAREQLQGCLP</sequence>
<dbReference type="PATRIC" id="fig|1331206.3.peg.1444"/>
<name>A0A158M6J4_9BORD</name>
<dbReference type="PANTHER" id="PTHR30160">
    <property type="entry name" value="TETRAACYLDISACCHARIDE 4'-KINASE-RELATED"/>
    <property type="match status" value="1"/>
</dbReference>
<evidence type="ECO:0000313" key="3">
    <source>
        <dbReference type="EMBL" id="KAK95630.1"/>
    </source>
</evidence>
<organism evidence="3 4">
    <name type="scientific">Bordetella holmesii CDC-H585-BH</name>
    <dbReference type="NCBI Taxonomy" id="1331206"/>
    <lineage>
        <taxon>Bacteria</taxon>
        <taxon>Pseudomonadati</taxon>
        <taxon>Pseudomonadota</taxon>
        <taxon>Betaproteobacteria</taxon>
        <taxon>Burkholderiales</taxon>
        <taxon>Alcaligenaceae</taxon>
        <taxon>Bordetella</taxon>
    </lineage>
</organism>
<reference evidence="3 4" key="1">
    <citation type="submission" date="2014-03" db="EMBL/GenBank/DDBJ databases">
        <title>Genome sequence of Bordetella holmseii.</title>
        <authorList>
            <person name="Harvill E."/>
            <person name="Goodfield L.L."/>
            <person name="Ivanov Y."/>
            <person name="Meyer J.A."/>
            <person name="Newth C."/>
            <person name="Cassiday P."/>
            <person name="Tondella M.L."/>
            <person name="Liao P."/>
            <person name="Zimmerman J."/>
            <person name="Meert K."/>
            <person name="Wessel D."/>
            <person name="Berger J."/>
            <person name="Dean J.M."/>
            <person name="Holubkov R."/>
            <person name="Burr J."/>
            <person name="Liu T."/>
            <person name="Brinkac L.M."/>
            <person name="Sanka R."/>
            <person name="Kim M."/>
            <person name="Losada L."/>
        </authorList>
    </citation>
    <scope>NUCLEOTIDE SEQUENCE [LARGE SCALE GENOMIC DNA]</scope>
    <source>
        <strain evidence="3 4">CDC-H585-BH</strain>
    </source>
</reference>
<evidence type="ECO:0000313" key="4">
    <source>
        <dbReference type="Proteomes" id="UP000026682"/>
    </source>
</evidence>
<dbReference type="InterPro" id="IPR051199">
    <property type="entry name" value="LPS_LOS_Heptosyltrfase"/>
</dbReference>
<gene>
    <name evidence="3" type="ORF">L497_0396</name>
</gene>
<dbReference type="GO" id="GO:0008713">
    <property type="term" value="F:ADP-heptose-lipopolysaccharide heptosyltransferase activity"/>
    <property type="evidence" value="ECO:0007669"/>
    <property type="project" value="TreeGrafter"/>
</dbReference>
<comment type="caution">
    <text evidence="3">The sequence shown here is derived from an EMBL/GenBank/DDBJ whole genome shotgun (WGS) entry which is preliminary data.</text>
</comment>
<evidence type="ECO:0000256" key="2">
    <source>
        <dbReference type="ARBA" id="ARBA00022679"/>
    </source>
</evidence>
<dbReference type="Proteomes" id="UP000026682">
    <property type="component" value="Unassembled WGS sequence"/>
</dbReference>
<dbReference type="STRING" id="35814.BBB42_05335"/>
<accession>A0A158M6J4</accession>
<dbReference type="GO" id="GO:0005829">
    <property type="term" value="C:cytosol"/>
    <property type="evidence" value="ECO:0007669"/>
    <property type="project" value="TreeGrafter"/>
</dbReference>
<keyword evidence="2 3" id="KW-0808">Transferase</keyword>
<dbReference type="InterPro" id="IPR002201">
    <property type="entry name" value="Glyco_trans_9"/>
</dbReference>